<evidence type="ECO:0000313" key="2">
    <source>
        <dbReference type="Proteomes" id="UP000230228"/>
    </source>
</evidence>
<dbReference type="EMBL" id="PFSH01000002">
    <property type="protein sequence ID" value="PJC25468.1"/>
    <property type="molecule type" value="Genomic_DNA"/>
</dbReference>
<comment type="caution">
    <text evidence="1">The sequence shown here is derived from an EMBL/GenBank/DDBJ whole genome shotgun (WGS) entry which is preliminary data.</text>
</comment>
<proteinExistence type="predicted"/>
<evidence type="ECO:0000313" key="1">
    <source>
        <dbReference type="EMBL" id="PJC25468.1"/>
    </source>
</evidence>
<dbReference type="AlphaFoldDB" id="A0A2M8ERU9"/>
<protein>
    <submittedName>
        <fullName evidence="1">Uncharacterized protein</fullName>
    </submittedName>
</protein>
<dbReference type="Proteomes" id="UP000230228">
    <property type="component" value="Unassembled WGS sequence"/>
</dbReference>
<organism evidence="1 2">
    <name type="scientific">Candidatus Tagabacteria bacterium CG_4_9_14_0_2_um_filter_41_11</name>
    <dbReference type="NCBI Taxonomy" id="1975019"/>
    <lineage>
        <taxon>Bacteria</taxon>
        <taxon>Candidatus Tagaibacteriota</taxon>
    </lineage>
</organism>
<name>A0A2M8ERU9_9BACT</name>
<sequence length="105" mass="12178">MKLIFPNAKETALFLMRRAGYGFERKDPDTEEDAFSRRLSVGQYPKFHVYAHKEGDRLFVNLHLDQKKPTYGDSVSHSGEYDGEVVEKEAERIKLAMEKANRDLI</sequence>
<accession>A0A2M8ERU9</accession>
<reference evidence="2" key="1">
    <citation type="submission" date="2017-09" db="EMBL/GenBank/DDBJ databases">
        <title>Depth-based differentiation of microbial function through sediment-hosted aquifers and enrichment of novel symbionts in the deep terrestrial subsurface.</title>
        <authorList>
            <person name="Probst A.J."/>
            <person name="Ladd B."/>
            <person name="Jarett J.K."/>
            <person name="Geller-Mcgrath D.E."/>
            <person name="Sieber C.M.K."/>
            <person name="Emerson J.B."/>
            <person name="Anantharaman K."/>
            <person name="Thomas B.C."/>
            <person name="Malmstrom R."/>
            <person name="Stieglmeier M."/>
            <person name="Klingl A."/>
            <person name="Woyke T."/>
            <person name="Ryan C.M."/>
            <person name="Banfield J.F."/>
        </authorList>
    </citation>
    <scope>NUCLEOTIDE SEQUENCE [LARGE SCALE GENOMIC DNA]</scope>
</reference>
<gene>
    <name evidence="1" type="ORF">CO056_00045</name>
</gene>